<gene>
    <name evidence="3" type="ORF">P3W85_29590</name>
</gene>
<dbReference type="Gene3D" id="3.10.310.10">
    <property type="entry name" value="Diaminopimelate Epimerase, Chain A, domain 1"/>
    <property type="match status" value="2"/>
</dbReference>
<comment type="caution">
    <text evidence="3">The sequence shown here is derived from an EMBL/GenBank/DDBJ whole genome shotgun (WGS) entry which is preliminary data.</text>
</comment>
<accession>A0ABT6AWS0</accession>
<evidence type="ECO:0000256" key="2">
    <source>
        <dbReference type="ARBA" id="ARBA00023235"/>
    </source>
</evidence>
<evidence type="ECO:0000313" key="4">
    <source>
        <dbReference type="Proteomes" id="UP001216674"/>
    </source>
</evidence>
<name>A0ABT6AWS0_9BURK</name>
<dbReference type="PANTHER" id="PTHR43709">
    <property type="entry name" value="ACONITATE ISOMERASE-RELATED"/>
    <property type="match status" value="1"/>
</dbReference>
<dbReference type="Pfam" id="PF04303">
    <property type="entry name" value="PrpF"/>
    <property type="match status" value="1"/>
</dbReference>
<dbReference type="Proteomes" id="UP001216674">
    <property type="component" value="Unassembled WGS sequence"/>
</dbReference>
<dbReference type="EMBL" id="JARJLM010000482">
    <property type="protein sequence ID" value="MDF3837076.1"/>
    <property type="molecule type" value="Genomic_DNA"/>
</dbReference>
<dbReference type="InterPro" id="IPR007400">
    <property type="entry name" value="PrpF-like"/>
</dbReference>
<evidence type="ECO:0000313" key="3">
    <source>
        <dbReference type="EMBL" id="MDF3837076.1"/>
    </source>
</evidence>
<comment type="similarity">
    <text evidence="1">Belongs to the PrpF family.</text>
</comment>
<dbReference type="RefSeq" id="WP_276267369.1">
    <property type="nucleotide sequence ID" value="NZ_JARJLM010000482.1"/>
</dbReference>
<sequence>MEIPAYYMRGGTSKGVFFLADDLPSDPAERDAVLLRVTGSPDPCGRHADGMGGAGAGMVVLVRASQRPDCDVDYLLGTVATGEPRIDWSGNCADLSAAVGPFAIWRGFVPARDSVTTVRIRQQDSGQVLLAHVPCRNGHPLEDGDFGEEGVPFPAAEIVLDYLAPAIAPPPLCPTGKVVDRLDVPGVGAIEATLVAAGHPTVFVLAAAAGLVGTELPERINGDALLLARLEAIRAQGAVAMGLAPDAHDPPSVPAIALVAPRAGYRCSAGAWIEAERIDVLARILSTGRACHGLSVTAGIALAVAASLPGSVVQRAAAHSGGRTRIGHASGTLSVGAVTALRDGAWVMERAVISRSARRLMSGLAHVPERC</sequence>
<keyword evidence="2" id="KW-0413">Isomerase</keyword>
<reference evidence="3 4" key="1">
    <citation type="submission" date="2023-03" db="EMBL/GenBank/DDBJ databases">
        <title>Draft assemblies of triclosan tolerant bacteria isolated from returned activated sludge.</title>
        <authorList>
            <person name="Van Hamelsveld S."/>
        </authorList>
    </citation>
    <scope>NUCLEOTIDE SEQUENCE [LARGE SCALE GENOMIC DNA]</scope>
    <source>
        <strain evidence="3 4">GW210010_S58</strain>
    </source>
</reference>
<organism evidence="3 4">
    <name type="scientific">Cupriavidus basilensis</name>
    <dbReference type="NCBI Taxonomy" id="68895"/>
    <lineage>
        <taxon>Bacteria</taxon>
        <taxon>Pseudomonadati</taxon>
        <taxon>Pseudomonadota</taxon>
        <taxon>Betaproteobacteria</taxon>
        <taxon>Burkholderiales</taxon>
        <taxon>Burkholderiaceae</taxon>
        <taxon>Cupriavidus</taxon>
    </lineage>
</organism>
<keyword evidence="4" id="KW-1185">Reference proteome</keyword>
<protein>
    <submittedName>
        <fullName evidence="3">PrpF domain-containing protein</fullName>
    </submittedName>
</protein>
<proteinExistence type="inferred from homology"/>
<dbReference type="SUPFAM" id="SSF54506">
    <property type="entry name" value="Diaminopimelate epimerase-like"/>
    <property type="match status" value="2"/>
</dbReference>
<dbReference type="PANTHER" id="PTHR43709:SF2">
    <property type="entry name" value="DUF453 DOMAIN PROTEIN (AFU_ORTHOLOGUE AFUA_6G00360)"/>
    <property type="match status" value="1"/>
</dbReference>
<evidence type="ECO:0000256" key="1">
    <source>
        <dbReference type="ARBA" id="ARBA00007673"/>
    </source>
</evidence>